<reference evidence="2" key="1">
    <citation type="submission" date="2016-04" db="EMBL/GenBank/DDBJ databases">
        <authorList>
            <person name="Evans L.H."/>
            <person name="Alamgir A."/>
            <person name="Owens N."/>
            <person name="Weber N.D."/>
            <person name="Virtaneva K."/>
            <person name="Barbian K."/>
            <person name="Babar A."/>
            <person name="Rosenke K."/>
        </authorList>
    </citation>
    <scope>NUCLEOTIDE SEQUENCE [LARGE SCALE GENOMIC DNA]</scope>
    <source>
        <strain evidence="2">CBS 101.48</strain>
    </source>
</reference>
<feature type="transmembrane region" description="Helical" evidence="1">
    <location>
        <begin position="12"/>
        <end position="31"/>
    </location>
</feature>
<dbReference type="AlphaFoldDB" id="A0A163JR77"/>
<dbReference type="EMBL" id="LT553527">
    <property type="protein sequence ID" value="SAM01303.1"/>
    <property type="molecule type" value="Genomic_DNA"/>
</dbReference>
<accession>A0A163JR77</accession>
<dbReference type="Proteomes" id="UP000078561">
    <property type="component" value="Unassembled WGS sequence"/>
</dbReference>
<evidence type="ECO:0000313" key="2">
    <source>
        <dbReference type="EMBL" id="SAM01303.1"/>
    </source>
</evidence>
<sequence>MPTLISLLCPTFIHGLLLLSLVSLALLSIPAHSRWPPILSPITVAFRRLWTPLLPALNRLQYRSSLWLRLEGASFYRKALAQLKILLSSALPENEETCFEEQFKYLIVTSSVLNDVSVQYPMAPSSTAGRPGTSMPYSGRRHAQLTLYYVLIGLLSASAIALFAFSLVHMIGALCFHWPSSSYASHFIVQAAFLSAISMLYRKLCL</sequence>
<dbReference type="InParanoid" id="A0A163JR77"/>
<evidence type="ECO:0000256" key="1">
    <source>
        <dbReference type="SAM" id="Phobius"/>
    </source>
</evidence>
<evidence type="ECO:0000313" key="3">
    <source>
        <dbReference type="Proteomes" id="UP000078561"/>
    </source>
</evidence>
<keyword evidence="1" id="KW-1133">Transmembrane helix</keyword>
<gene>
    <name evidence="2" type="primary">ABSGL_07044.1 scaffold 8717</name>
</gene>
<feature type="transmembrane region" description="Helical" evidence="1">
    <location>
        <begin position="183"/>
        <end position="201"/>
    </location>
</feature>
<protein>
    <submittedName>
        <fullName evidence="2">Uncharacterized protein</fullName>
    </submittedName>
</protein>
<feature type="transmembrane region" description="Helical" evidence="1">
    <location>
        <begin position="147"/>
        <end position="171"/>
    </location>
</feature>
<proteinExistence type="predicted"/>
<name>A0A163JR77_ABSGL</name>
<keyword evidence="3" id="KW-1185">Reference proteome</keyword>
<organism evidence="2">
    <name type="scientific">Absidia glauca</name>
    <name type="common">Pin mould</name>
    <dbReference type="NCBI Taxonomy" id="4829"/>
    <lineage>
        <taxon>Eukaryota</taxon>
        <taxon>Fungi</taxon>
        <taxon>Fungi incertae sedis</taxon>
        <taxon>Mucoromycota</taxon>
        <taxon>Mucoromycotina</taxon>
        <taxon>Mucoromycetes</taxon>
        <taxon>Mucorales</taxon>
        <taxon>Cunninghamellaceae</taxon>
        <taxon>Absidia</taxon>
    </lineage>
</organism>
<keyword evidence="1" id="KW-0472">Membrane</keyword>
<keyword evidence="1" id="KW-0812">Transmembrane</keyword>
<dbReference type="OrthoDB" id="2289371at2759"/>